<keyword evidence="2" id="KW-1185">Reference proteome</keyword>
<dbReference type="EMBL" id="CP015243">
    <property type="protein sequence ID" value="ANF57303.1"/>
    <property type="molecule type" value="Genomic_DNA"/>
</dbReference>
<name>A0A172YDK1_9GAMM</name>
<proteinExistence type="predicted"/>
<dbReference type="AlphaFoldDB" id="A0A172YDK1"/>
<reference evidence="1 2" key="1">
    <citation type="submission" date="2016-04" db="EMBL/GenBank/DDBJ databases">
        <title>Complete Genome Sequence of Halotalea alkalilenta IHB B 13600.</title>
        <authorList>
            <person name="Swarnkar M.K."/>
            <person name="Sharma A."/>
            <person name="Kaushal K."/>
            <person name="Soni R."/>
            <person name="Rana S."/>
            <person name="Singh A.K."/>
            <person name="Gulati A."/>
        </authorList>
    </citation>
    <scope>NUCLEOTIDE SEQUENCE [LARGE SCALE GENOMIC DNA]</scope>
    <source>
        <strain evidence="1 2">IHB B 13600</strain>
    </source>
</reference>
<dbReference type="KEGG" id="haa:A5892_07355"/>
<sequence length="104" mass="11296">MRMGVIALSAMLLAGCMNDDDLPNSLTLDCGRYGEIVVSEAKGLEYEDGSTVTIVSRDVRYYGDMKSVENTYSDGAVFTSAQMGQLSFSLDRDGLQANCSFARE</sequence>
<gene>
    <name evidence="1" type="ORF">A5892_07355</name>
</gene>
<dbReference type="Proteomes" id="UP000077875">
    <property type="component" value="Chromosome"/>
</dbReference>
<dbReference type="PROSITE" id="PS51257">
    <property type="entry name" value="PROKAR_LIPOPROTEIN"/>
    <property type="match status" value="1"/>
</dbReference>
<evidence type="ECO:0000313" key="1">
    <source>
        <dbReference type="EMBL" id="ANF57303.1"/>
    </source>
</evidence>
<protein>
    <submittedName>
        <fullName evidence="1">Uncharacterized protein</fullName>
    </submittedName>
</protein>
<organism evidence="1 2">
    <name type="scientific">Halotalea alkalilenta</name>
    <dbReference type="NCBI Taxonomy" id="376489"/>
    <lineage>
        <taxon>Bacteria</taxon>
        <taxon>Pseudomonadati</taxon>
        <taxon>Pseudomonadota</taxon>
        <taxon>Gammaproteobacteria</taxon>
        <taxon>Oceanospirillales</taxon>
        <taxon>Halomonadaceae</taxon>
        <taxon>Halotalea</taxon>
    </lineage>
</organism>
<accession>A0A172YDK1</accession>
<evidence type="ECO:0000313" key="2">
    <source>
        <dbReference type="Proteomes" id="UP000077875"/>
    </source>
</evidence>